<name>A0A0V0QEN0_PSEPJ</name>
<sequence>MDPSQFFPANETRRKISKQEFQERVQQLSNMKMEDMNAEIEILNKDQRMELRKTVLKKFTTQFSTLEQEDKSLCKQFVFNQFRNTFIGVGLYTMAKQNEIFGFKPQKFILTRIIGLKYGIGVFIPITLLAFKDFLYVTFKVGLKYRYIEENMKFLE</sequence>
<gene>
    <name evidence="1" type="ORF">PPERSA_00909</name>
</gene>
<dbReference type="AlphaFoldDB" id="A0A0V0QEN0"/>
<evidence type="ECO:0000313" key="1">
    <source>
        <dbReference type="EMBL" id="KRX00682.1"/>
    </source>
</evidence>
<dbReference type="Proteomes" id="UP000054937">
    <property type="component" value="Unassembled WGS sequence"/>
</dbReference>
<dbReference type="EMBL" id="LDAU01000183">
    <property type="protein sequence ID" value="KRX00682.1"/>
    <property type="molecule type" value="Genomic_DNA"/>
</dbReference>
<evidence type="ECO:0000313" key="2">
    <source>
        <dbReference type="Proteomes" id="UP000054937"/>
    </source>
</evidence>
<comment type="caution">
    <text evidence="1">The sequence shown here is derived from an EMBL/GenBank/DDBJ whole genome shotgun (WGS) entry which is preliminary data.</text>
</comment>
<organism evidence="1 2">
    <name type="scientific">Pseudocohnilembus persalinus</name>
    <name type="common">Ciliate</name>
    <dbReference type="NCBI Taxonomy" id="266149"/>
    <lineage>
        <taxon>Eukaryota</taxon>
        <taxon>Sar</taxon>
        <taxon>Alveolata</taxon>
        <taxon>Ciliophora</taxon>
        <taxon>Intramacronucleata</taxon>
        <taxon>Oligohymenophorea</taxon>
        <taxon>Scuticociliatia</taxon>
        <taxon>Philasterida</taxon>
        <taxon>Pseudocohnilembidae</taxon>
        <taxon>Pseudocohnilembus</taxon>
    </lineage>
</organism>
<protein>
    <submittedName>
        <fullName evidence="1">Uncharacterized protein</fullName>
    </submittedName>
</protein>
<keyword evidence="2" id="KW-1185">Reference proteome</keyword>
<proteinExistence type="predicted"/>
<accession>A0A0V0QEN0</accession>
<reference evidence="1 2" key="1">
    <citation type="journal article" date="2015" name="Sci. Rep.">
        <title>Genome of the facultative scuticociliatosis pathogen Pseudocohnilembus persalinus provides insight into its virulence through horizontal gene transfer.</title>
        <authorList>
            <person name="Xiong J."/>
            <person name="Wang G."/>
            <person name="Cheng J."/>
            <person name="Tian M."/>
            <person name="Pan X."/>
            <person name="Warren A."/>
            <person name="Jiang C."/>
            <person name="Yuan D."/>
            <person name="Miao W."/>
        </authorList>
    </citation>
    <scope>NUCLEOTIDE SEQUENCE [LARGE SCALE GENOMIC DNA]</scope>
    <source>
        <strain evidence="1">36N120E</strain>
    </source>
</reference>
<dbReference type="InParanoid" id="A0A0V0QEN0"/>